<dbReference type="InterPro" id="IPR019734">
    <property type="entry name" value="TPR_rpt"/>
</dbReference>
<comment type="pathway">
    <text evidence="1">Protein modification; protein glycosylation.</text>
</comment>
<keyword evidence="3" id="KW-0808">Transferase</keyword>
<dbReference type="GO" id="GO:0016757">
    <property type="term" value="F:glycosyltransferase activity"/>
    <property type="evidence" value="ECO:0007669"/>
    <property type="project" value="UniProtKB-KW"/>
</dbReference>
<evidence type="ECO:0000313" key="6">
    <source>
        <dbReference type="Proteomes" id="UP000199577"/>
    </source>
</evidence>
<reference evidence="5 6" key="1">
    <citation type="submission" date="2016-10" db="EMBL/GenBank/DDBJ databases">
        <authorList>
            <person name="de Groot N.N."/>
        </authorList>
    </citation>
    <scope>NUCLEOTIDE SEQUENCE [LARGE SCALE GENOMIC DNA]</scope>
    <source>
        <strain evidence="5 6">DSM 22900</strain>
    </source>
</reference>
<dbReference type="PROSITE" id="PS50005">
    <property type="entry name" value="TPR"/>
    <property type="match status" value="1"/>
</dbReference>
<evidence type="ECO:0000256" key="2">
    <source>
        <dbReference type="ARBA" id="ARBA00022676"/>
    </source>
</evidence>
<evidence type="ECO:0000313" key="5">
    <source>
        <dbReference type="EMBL" id="SFC40658.1"/>
    </source>
</evidence>
<dbReference type="InterPro" id="IPR051939">
    <property type="entry name" value="Glycosyltr_41/O-GlcNAc_trsf"/>
</dbReference>
<dbReference type="SMART" id="SM00028">
    <property type="entry name" value="TPR"/>
    <property type="match status" value="3"/>
</dbReference>
<evidence type="ECO:0000256" key="4">
    <source>
        <dbReference type="PROSITE-ProRule" id="PRU00339"/>
    </source>
</evidence>
<dbReference type="EMBL" id="FOLL01000010">
    <property type="protein sequence ID" value="SFC40658.1"/>
    <property type="molecule type" value="Genomic_DNA"/>
</dbReference>
<organism evidence="5 6">
    <name type="scientific">Parapedobacter composti</name>
    <dbReference type="NCBI Taxonomy" id="623281"/>
    <lineage>
        <taxon>Bacteria</taxon>
        <taxon>Pseudomonadati</taxon>
        <taxon>Bacteroidota</taxon>
        <taxon>Sphingobacteriia</taxon>
        <taxon>Sphingobacteriales</taxon>
        <taxon>Sphingobacteriaceae</taxon>
        <taxon>Parapedobacter</taxon>
    </lineage>
</organism>
<dbReference type="PANTHER" id="PTHR44835">
    <property type="entry name" value="UDP-N-ACETYLGLUCOSAMINE--PEPTIDE N-ACETYLGLUCOSAMINYLTRANSFERASE SPINDLY-RELATED"/>
    <property type="match status" value="1"/>
</dbReference>
<dbReference type="Pfam" id="PF13432">
    <property type="entry name" value="TPR_16"/>
    <property type="match status" value="1"/>
</dbReference>
<dbReference type="AlphaFoldDB" id="A0A1I1J210"/>
<gene>
    <name evidence="5" type="ORF">SAMN05421747_11084</name>
</gene>
<dbReference type="Proteomes" id="UP000199577">
    <property type="component" value="Unassembled WGS sequence"/>
</dbReference>
<keyword evidence="2" id="KW-0328">Glycosyltransferase</keyword>
<dbReference type="STRING" id="623281.SAMN05421747_11084"/>
<protein>
    <submittedName>
        <fullName evidence="5">Tetratricopeptide repeat-containing protein</fullName>
    </submittedName>
</protein>
<sequence>MQSKQQPIMQQRTKQIIAITTTIALMGFLLAQPIKGLVNEDKNAATDAHATSQATFELMSQQAKQGLNPQIIGEISTIESKLTKASGAEKVALLQQLASKWDDVNKPAPLGFVYEELAKLEPQFEYWFKAGDAYRAAYTNLRDTALVRELNSYAINAYQNALKYNADDLDAKTGLGSAYVTGTDNPMQGIALLQEVVKADPSHVEANKSLGLFSMQSRQFDRAIDRFKTVIEQQPDAESYFYLATSYENIGLKREAIAAFEKSRDLAADPTLTQFINRKIDELSK</sequence>
<keyword evidence="6" id="KW-1185">Reference proteome</keyword>
<dbReference type="Gene3D" id="1.25.40.10">
    <property type="entry name" value="Tetratricopeptide repeat domain"/>
    <property type="match status" value="1"/>
</dbReference>
<keyword evidence="4" id="KW-0802">TPR repeat</keyword>
<evidence type="ECO:0000256" key="3">
    <source>
        <dbReference type="ARBA" id="ARBA00022679"/>
    </source>
</evidence>
<dbReference type="PANTHER" id="PTHR44835:SF1">
    <property type="entry name" value="PROTEIN O-GLCNAC TRANSFERASE"/>
    <property type="match status" value="1"/>
</dbReference>
<accession>A0A1I1J210</accession>
<dbReference type="InterPro" id="IPR011990">
    <property type="entry name" value="TPR-like_helical_dom_sf"/>
</dbReference>
<proteinExistence type="predicted"/>
<name>A0A1I1J210_9SPHI</name>
<dbReference type="SUPFAM" id="SSF48452">
    <property type="entry name" value="TPR-like"/>
    <property type="match status" value="1"/>
</dbReference>
<evidence type="ECO:0000256" key="1">
    <source>
        <dbReference type="ARBA" id="ARBA00004922"/>
    </source>
</evidence>
<feature type="repeat" description="TPR" evidence="4">
    <location>
        <begin position="204"/>
        <end position="237"/>
    </location>
</feature>